<dbReference type="AlphaFoldDB" id="A0A7J2U4U1"/>
<feature type="transmembrane region" description="Helical" evidence="1">
    <location>
        <begin position="157"/>
        <end position="176"/>
    </location>
</feature>
<protein>
    <recommendedName>
        <fullName evidence="3">Glycosyltransferase RgtA/B/C/D-like domain-containing protein</fullName>
    </recommendedName>
</protein>
<evidence type="ECO:0000256" key="1">
    <source>
        <dbReference type="SAM" id="Phobius"/>
    </source>
</evidence>
<accession>A0A7J2U4U1</accession>
<organism evidence="2">
    <name type="scientific">Ignisphaera aggregans</name>
    <dbReference type="NCBI Taxonomy" id="334771"/>
    <lineage>
        <taxon>Archaea</taxon>
        <taxon>Thermoproteota</taxon>
        <taxon>Thermoprotei</taxon>
        <taxon>Desulfurococcales</taxon>
        <taxon>Desulfurococcaceae</taxon>
        <taxon>Ignisphaera</taxon>
    </lineage>
</organism>
<evidence type="ECO:0000313" key="2">
    <source>
        <dbReference type="EMBL" id="HEM67222.1"/>
    </source>
</evidence>
<reference evidence="2" key="1">
    <citation type="journal article" date="2020" name="mSystems">
        <title>Genome- and Community-Level Interaction Insights into Carbon Utilization and Element Cycling Functions of Hydrothermarchaeota in Hydrothermal Sediment.</title>
        <authorList>
            <person name="Zhou Z."/>
            <person name="Liu Y."/>
            <person name="Xu W."/>
            <person name="Pan J."/>
            <person name="Luo Z.H."/>
            <person name="Li M."/>
        </authorList>
    </citation>
    <scope>NUCLEOTIDE SEQUENCE [LARGE SCALE GENOMIC DNA]</scope>
    <source>
        <strain evidence="2">SpSt-125</strain>
    </source>
</reference>
<sequence>MLIIPISLYALAVTKTNNNKNTGLRTLALILAILTIFVFGSRDLIYGVEEQETTSDMINIIFNGYFRWSIHGSHYDLAPLDAILKVMLSYITADTIFSPILASVMYTCYGLATFLLIYVSVKSVAGSFSYALAITLLAMLSYPYSPLLGLSTPPAPHAHLLAVAALAFVMRSLLGYRAFTLSDYFVMIPLLLSSLLIHPSSLGLVLYLALIVLWLAYRKNLAKHRYVLSVLVLSLIIYFAKVMYTAFATGFANYIQLLWDYVVNAFREREIATIATRNPGYSGLPRVCLTGFATLLGYLAGLALPISIKKLKRRQLSVVEQIFILSLVFYGAFALTSLLTGLGGISQSRALLNGAQPYMELALVLYLATLVPKQSKLYILITLLISVLATLISPNALPQNYAIPMGEKTTTINDHIIAYSFTGLIDRCFFMQLYNTCGDTGRIIAFQERGDIGYGLGSTMATVYYFIAPRAVSAKSYWDSCIMAIYASPKDIDGYTINRVFDAWIYGFYVYVRV</sequence>
<feature type="transmembrane region" description="Helical" evidence="1">
    <location>
        <begin position="22"/>
        <end position="40"/>
    </location>
</feature>
<comment type="caution">
    <text evidence="2">The sequence shown here is derived from an EMBL/GenBank/DDBJ whole genome shotgun (WGS) entry which is preliminary data.</text>
</comment>
<evidence type="ECO:0008006" key="3">
    <source>
        <dbReference type="Google" id="ProtNLM"/>
    </source>
</evidence>
<keyword evidence="1" id="KW-1133">Transmembrane helix</keyword>
<feature type="transmembrane region" description="Helical" evidence="1">
    <location>
        <begin position="318"/>
        <end position="339"/>
    </location>
</feature>
<keyword evidence="1" id="KW-0812">Transmembrane</keyword>
<feature type="transmembrane region" description="Helical" evidence="1">
    <location>
        <begin position="226"/>
        <end position="247"/>
    </location>
</feature>
<gene>
    <name evidence="2" type="ORF">ENO26_06620</name>
</gene>
<proteinExistence type="predicted"/>
<feature type="transmembrane region" description="Helical" evidence="1">
    <location>
        <begin position="127"/>
        <end position="145"/>
    </location>
</feature>
<dbReference type="EMBL" id="DSEU01000043">
    <property type="protein sequence ID" value="HEM67222.1"/>
    <property type="molecule type" value="Genomic_DNA"/>
</dbReference>
<name>A0A7J2U4U1_9CREN</name>
<feature type="transmembrane region" description="Helical" evidence="1">
    <location>
        <begin position="96"/>
        <end position="121"/>
    </location>
</feature>
<feature type="transmembrane region" description="Helical" evidence="1">
    <location>
        <begin position="284"/>
        <end position="306"/>
    </location>
</feature>
<feature type="transmembrane region" description="Helical" evidence="1">
    <location>
        <begin position="196"/>
        <end position="217"/>
    </location>
</feature>
<feature type="transmembrane region" description="Helical" evidence="1">
    <location>
        <begin position="377"/>
        <end position="397"/>
    </location>
</feature>
<keyword evidence="1" id="KW-0472">Membrane</keyword>
<feature type="transmembrane region" description="Helical" evidence="1">
    <location>
        <begin position="351"/>
        <end position="370"/>
    </location>
</feature>